<evidence type="ECO:0000256" key="1">
    <source>
        <dbReference type="SAM" id="Phobius"/>
    </source>
</evidence>
<dbReference type="PROSITE" id="PS50112">
    <property type="entry name" value="PAS"/>
    <property type="match status" value="1"/>
</dbReference>
<sequence length="526" mass="58304">MPQPFSTASASGLRGRFQREHHIAVKSLRGEKVRLLYDNLGSPILASILAATLLVAALWPDVSHGKLLGWWGLLVLVSGARLGLAYRFQRVSASHQQRRRWLHRFSVGAIAAGCVWGLGSFELFNGDQHGQVAALSIVMAGISAGGITTLSAVWWVSLGFVLPIMLPLLLQFWLHGTSLSMLIGAMLVLFLGLILATSRRLSRIIHDNISLRVSMAAREALLLESEDRYRSIFNQSPLGVMHFDAQGTVTDCNGKLLEILGVERGQLIGYCMLGHNADKAVAKAVKDALRQGTGYYEGTYCLPKASEGTPLRAFFNGVHSASQRMVGGVAMVEDFTERKRTEAIIYRQAYYDALTDLPNRRMFIERLESLCDADQHASGLLLFMDLDRFKLINDTLGHAAGDDLLIQVARRLQACLHPGDMAARLSGDEFVLLALTDTTTPEALEEWAEAYMQAVQEAISMPYRLETQTVNVTPSMGYTCFNVSGCDHSELLKEADLAMYQAKMEGRARRCRYHPWMREEAEKARL</sequence>
<feature type="domain" description="PAS" evidence="2">
    <location>
        <begin position="225"/>
        <end position="269"/>
    </location>
</feature>
<dbReference type="EMBL" id="FNII01000014">
    <property type="protein sequence ID" value="SDO14837.1"/>
    <property type="molecule type" value="Genomic_DNA"/>
</dbReference>
<keyword evidence="1" id="KW-1133">Transmembrane helix</keyword>
<evidence type="ECO:0000259" key="3">
    <source>
        <dbReference type="PROSITE" id="PS50887"/>
    </source>
</evidence>
<name>A0A1H0H6S5_9GAMM</name>
<dbReference type="SMART" id="SM00091">
    <property type="entry name" value="PAS"/>
    <property type="match status" value="1"/>
</dbReference>
<dbReference type="NCBIfam" id="TIGR00229">
    <property type="entry name" value="sensory_box"/>
    <property type="match status" value="1"/>
</dbReference>
<dbReference type="PANTHER" id="PTHR44757:SF2">
    <property type="entry name" value="BIOFILM ARCHITECTURE MAINTENANCE PROTEIN MBAA"/>
    <property type="match status" value="1"/>
</dbReference>
<reference evidence="5" key="1">
    <citation type="submission" date="2016-10" db="EMBL/GenBank/DDBJ databases">
        <authorList>
            <person name="Varghese N."/>
            <person name="Submissions S."/>
        </authorList>
    </citation>
    <scope>NUCLEOTIDE SEQUENCE [LARGE SCALE GENOMIC DNA]</scope>
    <source>
        <strain evidence="5">CGMCC 1.6494</strain>
    </source>
</reference>
<keyword evidence="1" id="KW-0472">Membrane</keyword>
<dbReference type="SUPFAM" id="SSF55073">
    <property type="entry name" value="Nucleotide cyclase"/>
    <property type="match status" value="1"/>
</dbReference>
<dbReference type="PANTHER" id="PTHR44757">
    <property type="entry name" value="DIGUANYLATE CYCLASE DGCP"/>
    <property type="match status" value="1"/>
</dbReference>
<dbReference type="NCBIfam" id="TIGR00254">
    <property type="entry name" value="GGDEF"/>
    <property type="match status" value="1"/>
</dbReference>
<accession>A0A1H0H6S5</accession>
<dbReference type="InterPro" id="IPR035965">
    <property type="entry name" value="PAS-like_dom_sf"/>
</dbReference>
<dbReference type="CDD" id="cd01949">
    <property type="entry name" value="GGDEF"/>
    <property type="match status" value="1"/>
</dbReference>
<feature type="domain" description="GGDEF" evidence="3">
    <location>
        <begin position="377"/>
        <end position="515"/>
    </location>
</feature>
<feature type="transmembrane region" description="Helical" evidence="1">
    <location>
        <begin position="36"/>
        <end position="58"/>
    </location>
</feature>
<dbReference type="Pfam" id="PF13188">
    <property type="entry name" value="PAS_8"/>
    <property type="match status" value="1"/>
</dbReference>
<evidence type="ECO:0000313" key="4">
    <source>
        <dbReference type="EMBL" id="SDO14837.1"/>
    </source>
</evidence>
<protein>
    <submittedName>
        <fullName evidence="4">PAS domain S-box-containing protein/diguanylate cyclase (GGDEF) domain-containing protein</fullName>
    </submittedName>
</protein>
<dbReference type="Proteomes" id="UP000199677">
    <property type="component" value="Unassembled WGS sequence"/>
</dbReference>
<feature type="transmembrane region" description="Helical" evidence="1">
    <location>
        <begin position="70"/>
        <end position="89"/>
    </location>
</feature>
<evidence type="ECO:0000313" key="5">
    <source>
        <dbReference type="Proteomes" id="UP000199677"/>
    </source>
</evidence>
<keyword evidence="1" id="KW-0812">Transmembrane</keyword>
<dbReference type="InterPro" id="IPR043128">
    <property type="entry name" value="Rev_trsase/Diguanyl_cyclase"/>
</dbReference>
<dbReference type="InterPro" id="IPR052155">
    <property type="entry name" value="Biofilm_reg_signaling"/>
</dbReference>
<dbReference type="InterPro" id="IPR000160">
    <property type="entry name" value="GGDEF_dom"/>
</dbReference>
<dbReference type="OrthoDB" id="8553030at2"/>
<proteinExistence type="predicted"/>
<keyword evidence="5" id="KW-1185">Reference proteome</keyword>
<organism evidence="4 5">
    <name type="scientific">Vreelandella arcis</name>
    <dbReference type="NCBI Taxonomy" id="416873"/>
    <lineage>
        <taxon>Bacteria</taxon>
        <taxon>Pseudomonadati</taxon>
        <taxon>Pseudomonadota</taxon>
        <taxon>Gammaproteobacteria</taxon>
        <taxon>Oceanospirillales</taxon>
        <taxon>Halomonadaceae</taxon>
        <taxon>Vreelandella</taxon>
    </lineage>
</organism>
<gene>
    <name evidence="4" type="ORF">SAMN04487951_11467</name>
</gene>
<dbReference type="SMART" id="SM00267">
    <property type="entry name" value="GGDEF"/>
    <property type="match status" value="1"/>
</dbReference>
<dbReference type="PROSITE" id="PS50887">
    <property type="entry name" value="GGDEF"/>
    <property type="match status" value="1"/>
</dbReference>
<dbReference type="SUPFAM" id="SSF55785">
    <property type="entry name" value="PYP-like sensor domain (PAS domain)"/>
    <property type="match status" value="1"/>
</dbReference>
<dbReference type="RefSeq" id="WP_089707459.1">
    <property type="nucleotide sequence ID" value="NZ_FNII01000014.1"/>
</dbReference>
<dbReference type="STRING" id="416873.SAMN04487951_11467"/>
<dbReference type="Pfam" id="PF00990">
    <property type="entry name" value="GGDEF"/>
    <property type="match status" value="1"/>
</dbReference>
<feature type="transmembrane region" description="Helical" evidence="1">
    <location>
        <begin position="101"/>
        <end position="118"/>
    </location>
</feature>
<dbReference type="AlphaFoldDB" id="A0A1H0H6S5"/>
<dbReference type="Gene3D" id="3.30.70.270">
    <property type="match status" value="1"/>
</dbReference>
<dbReference type="InterPro" id="IPR029787">
    <property type="entry name" value="Nucleotide_cyclase"/>
</dbReference>
<dbReference type="Gene3D" id="3.30.450.20">
    <property type="entry name" value="PAS domain"/>
    <property type="match status" value="1"/>
</dbReference>
<evidence type="ECO:0000259" key="2">
    <source>
        <dbReference type="PROSITE" id="PS50112"/>
    </source>
</evidence>
<feature type="transmembrane region" description="Helical" evidence="1">
    <location>
        <begin position="179"/>
        <end position="196"/>
    </location>
</feature>
<dbReference type="InterPro" id="IPR000014">
    <property type="entry name" value="PAS"/>
</dbReference>